<feature type="region of interest" description="Disordered" evidence="2">
    <location>
        <begin position="277"/>
        <end position="305"/>
    </location>
</feature>
<dbReference type="GO" id="GO:0042254">
    <property type="term" value="P:ribosome biogenesis"/>
    <property type="evidence" value="ECO:0007669"/>
    <property type="project" value="InterPro"/>
</dbReference>
<accession>A0AAV5QUH6</accession>
<evidence type="ECO:0000313" key="5">
    <source>
        <dbReference type="Proteomes" id="UP001360560"/>
    </source>
</evidence>
<feature type="domain" description="CCAAT-binding factor" evidence="3">
    <location>
        <begin position="395"/>
        <end position="547"/>
    </location>
</feature>
<proteinExistence type="inferred from homology"/>
<evidence type="ECO:0000259" key="3">
    <source>
        <dbReference type="Pfam" id="PF03914"/>
    </source>
</evidence>
<organism evidence="4 5">
    <name type="scientific">Saccharomycopsis crataegensis</name>
    <dbReference type="NCBI Taxonomy" id="43959"/>
    <lineage>
        <taxon>Eukaryota</taxon>
        <taxon>Fungi</taxon>
        <taxon>Dikarya</taxon>
        <taxon>Ascomycota</taxon>
        <taxon>Saccharomycotina</taxon>
        <taxon>Saccharomycetes</taxon>
        <taxon>Saccharomycopsidaceae</taxon>
        <taxon>Saccharomycopsis</taxon>
    </lineage>
</organism>
<dbReference type="GO" id="GO:0030692">
    <property type="term" value="C:Noc4p-Nop14p complex"/>
    <property type="evidence" value="ECO:0007669"/>
    <property type="project" value="TreeGrafter"/>
</dbReference>
<dbReference type="EMBL" id="BTFZ01000020">
    <property type="protein sequence ID" value="GMM38620.1"/>
    <property type="molecule type" value="Genomic_DNA"/>
</dbReference>
<name>A0AAV5QUH6_9ASCO</name>
<dbReference type="InterPro" id="IPR005612">
    <property type="entry name" value="CCAAT-binding_factor"/>
</dbReference>
<comment type="similarity">
    <text evidence="1">Belongs to the CBF/MAK21 family.</text>
</comment>
<dbReference type="Proteomes" id="UP001360560">
    <property type="component" value="Unassembled WGS sequence"/>
</dbReference>
<comment type="caution">
    <text evidence="4">The sequence shown here is derived from an EMBL/GenBank/DDBJ whole genome shotgun (WGS) entry which is preliminary data.</text>
</comment>
<feature type="compositionally biased region" description="Acidic residues" evidence="2">
    <location>
        <begin position="288"/>
        <end position="305"/>
    </location>
</feature>
<dbReference type="Pfam" id="PF03914">
    <property type="entry name" value="CBF"/>
    <property type="match status" value="1"/>
</dbReference>
<feature type="region of interest" description="Disordered" evidence="2">
    <location>
        <begin position="1"/>
        <end position="35"/>
    </location>
</feature>
<dbReference type="AlphaFoldDB" id="A0AAV5QUH6"/>
<keyword evidence="5" id="KW-1185">Reference proteome</keyword>
<gene>
    <name evidence="4" type="ORF">DASC09_059590</name>
</gene>
<evidence type="ECO:0000256" key="1">
    <source>
        <dbReference type="ARBA" id="ARBA00007797"/>
    </source>
</evidence>
<dbReference type="PANTHER" id="PTHR12455:SF0">
    <property type="entry name" value="NUCLEOLAR COMPLEX PROTEIN 4 HOMOLOG"/>
    <property type="match status" value="1"/>
</dbReference>
<protein>
    <submittedName>
        <fullName evidence="4">Ribosome biosynthesis protein</fullName>
    </submittedName>
</protein>
<reference evidence="4 5" key="1">
    <citation type="journal article" date="2023" name="Elife">
        <title>Identification of key yeast species and microbe-microbe interactions impacting larval growth of Drosophila in the wild.</title>
        <authorList>
            <person name="Mure A."/>
            <person name="Sugiura Y."/>
            <person name="Maeda R."/>
            <person name="Honda K."/>
            <person name="Sakurai N."/>
            <person name="Takahashi Y."/>
            <person name="Watada M."/>
            <person name="Katoh T."/>
            <person name="Gotoh A."/>
            <person name="Gotoh Y."/>
            <person name="Taniguchi I."/>
            <person name="Nakamura K."/>
            <person name="Hayashi T."/>
            <person name="Katayama T."/>
            <person name="Uemura T."/>
            <person name="Hattori Y."/>
        </authorList>
    </citation>
    <scope>NUCLEOTIDE SEQUENCE [LARGE SCALE GENOMIC DNA]</scope>
    <source>
        <strain evidence="4 5">SC-9</strain>
    </source>
</reference>
<dbReference type="GO" id="GO:0032040">
    <property type="term" value="C:small-subunit processome"/>
    <property type="evidence" value="ECO:0007669"/>
    <property type="project" value="TreeGrafter"/>
</dbReference>
<feature type="compositionally biased region" description="Low complexity" evidence="2">
    <location>
        <begin position="1"/>
        <end position="11"/>
    </location>
</feature>
<evidence type="ECO:0000256" key="2">
    <source>
        <dbReference type="SAM" id="MobiDB-lite"/>
    </source>
</evidence>
<dbReference type="InterPro" id="IPR027193">
    <property type="entry name" value="Noc4"/>
</dbReference>
<dbReference type="PANTHER" id="PTHR12455">
    <property type="entry name" value="NUCLEOLAR COMPLEX PROTEIN 4"/>
    <property type="match status" value="1"/>
</dbReference>
<sequence length="616" mass="71689">MASPKNSVSKSSKSDKLSNKASSKQKKSVQKVKEQPKQVFSVEEIKTIYQQVKTSTKNLNDIVKLLDQLTELSKSHNEILAHEEEARLLIISLLKVFEHFIKSKTLRYSIKKETNDNKVVLNKWLKSKYDLFKKTLLSLISEFVSDNDILIDALEGYFQLMKLEATTWAPKNEAHFPGQMYETLVKTLIFDSKNGKILEDGTTDSILIEFFTSNYLNKCKDLKFYFLSSMINLLEQEKQKLGGKSFKTVYSKWLTIMQEDYFHSIFYGTNDDNKKDAKIDTKSKNNKDDEDEDDFGFSDDDDDSVVDASDDEELELTDTFVPKPPQAIQKFATYKSLFTKNWLSILSIPGIESAQLKTTLNILHKRIIPYMIKPEQLMDFLTYCYDNGESIIIEILAINGLFQLMQKRNLEYPQFYEKLYDFFKKPEILSNKYRSRFFRLVDLFLSSTHLPASIVASFIKRMARLAIFNNPGGIVIVMPFIYNLLKKHPSCMILIHNPLLSDEELENYEDPFNNDETDPLLTNAIESSLWELETLASHYHPNVATLAKIFSNPFTKTSYNIEDFLDWNYKGLLESERTRRIKGDHMMAIEFEEWDSAFKGKEENEESRCYIDSWRL</sequence>
<feature type="compositionally biased region" description="Basic and acidic residues" evidence="2">
    <location>
        <begin position="277"/>
        <end position="287"/>
    </location>
</feature>
<dbReference type="RefSeq" id="XP_064855615.1">
    <property type="nucleotide sequence ID" value="XM_064999543.1"/>
</dbReference>
<evidence type="ECO:0000313" key="4">
    <source>
        <dbReference type="EMBL" id="GMM38620.1"/>
    </source>
</evidence>
<dbReference type="GeneID" id="90076608"/>